<evidence type="ECO:0000313" key="3">
    <source>
        <dbReference type="Proteomes" id="UP000199032"/>
    </source>
</evidence>
<evidence type="ECO:0000313" key="2">
    <source>
        <dbReference type="EMBL" id="CUS39507.1"/>
    </source>
</evidence>
<proteinExistence type="predicted"/>
<dbReference type="EMBL" id="CZQA01000014">
    <property type="protein sequence ID" value="CUS39507.1"/>
    <property type="molecule type" value="Genomic_DNA"/>
</dbReference>
<dbReference type="Pfam" id="PF12728">
    <property type="entry name" value="HTH_17"/>
    <property type="match status" value="1"/>
</dbReference>
<feature type="domain" description="Helix-turn-helix" evidence="1">
    <location>
        <begin position="17"/>
        <end position="57"/>
    </location>
</feature>
<keyword evidence="3" id="KW-1185">Reference proteome</keyword>
<reference evidence="2 3" key="1">
    <citation type="submission" date="2015-10" db="EMBL/GenBank/DDBJ databases">
        <authorList>
            <person name="Gilbert D.G."/>
        </authorList>
    </citation>
    <scope>NUCLEOTIDE SEQUENCE [LARGE SCALE GENOMIC DNA]</scope>
    <source>
        <strain evidence="2">COMA1</strain>
    </source>
</reference>
<gene>
    <name evidence="2" type="ORF">COMA1_80059</name>
</gene>
<dbReference type="InterPro" id="IPR041657">
    <property type="entry name" value="HTH_17"/>
</dbReference>
<dbReference type="STRING" id="1742972.COMA1_80059"/>
<dbReference type="Proteomes" id="UP000199032">
    <property type="component" value="Unassembled WGS sequence"/>
</dbReference>
<accession>A0A0S4LPK6</accession>
<sequence length="68" mass="8186">MSKTPKSELMTAMKTYRFLKIPQDTLYRYLQRRSIPGSMLGIDWRFVRSDLERWIQDTQLQISGQFLN</sequence>
<protein>
    <submittedName>
        <fullName evidence="2">Putative DNA binding domain, excisionase family</fullName>
    </submittedName>
</protein>
<dbReference type="AlphaFoldDB" id="A0A0S4LPK6"/>
<dbReference type="RefSeq" id="WP_090751257.1">
    <property type="nucleotide sequence ID" value="NZ_CZQA01000014.1"/>
</dbReference>
<name>A0A0S4LPK6_9BACT</name>
<organism evidence="2 3">
    <name type="scientific">Candidatus Nitrospira nitrosa</name>
    <dbReference type="NCBI Taxonomy" id="1742972"/>
    <lineage>
        <taxon>Bacteria</taxon>
        <taxon>Pseudomonadati</taxon>
        <taxon>Nitrospirota</taxon>
        <taxon>Nitrospiria</taxon>
        <taxon>Nitrospirales</taxon>
        <taxon>Nitrospiraceae</taxon>
        <taxon>Nitrospira</taxon>
    </lineage>
</organism>
<evidence type="ECO:0000259" key="1">
    <source>
        <dbReference type="Pfam" id="PF12728"/>
    </source>
</evidence>
<dbReference type="OrthoDB" id="9800023at2"/>